<proteinExistence type="predicted"/>
<sequence>MEDWISLLTLDSQTSSQIVSEDFLKRIAEDLKEAIPISKDNFETLTKALSDKFTCFVFDNVPADFYRVLRCLCDHLIRRADVAPIDISNFFLGFVEVFLKVSPDCLVPTYECILDVIHQKIIDINFSVYIKHAILSSLNEITVISSTKKVELFLKPKVFAAYTLLASNLRAIGDYDTQTQLLEFLLHVIPSARRRYFVERFIHPDFADLFCAIIGQNFTTAARKFLNLLNSMNPSTQSVFSLPCIGIQICGHEVRFCFLWKTAAYGDHFWIDFNLVPQRITANCVLAGQAAQTSYTSDDGNEQIWETISLHPEIINEVNVSSIFTKDKRGTQVEQINLSITTFESPSDYVRFWDGDSSPHRIPEEDFVTIEFCLGPSDVVRNAPTKAPGTPIAQGITEASQSQDQQLISLLTGLRVYAEVSLALLKVQYYYFVVFY</sequence>
<dbReference type="GO" id="GO:0000800">
    <property type="term" value="C:lateral element"/>
    <property type="evidence" value="ECO:0007669"/>
    <property type="project" value="TreeGrafter"/>
</dbReference>
<dbReference type="GO" id="GO:0007143">
    <property type="term" value="P:female meiotic nuclear division"/>
    <property type="evidence" value="ECO:0007669"/>
    <property type="project" value="TreeGrafter"/>
</dbReference>
<evidence type="ECO:0000313" key="1">
    <source>
        <dbReference type="EMBL" id="VDO15876.1"/>
    </source>
</evidence>
<evidence type="ECO:0000313" key="2">
    <source>
        <dbReference type="Proteomes" id="UP000278807"/>
    </source>
</evidence>
<organism evidence="3">
    <name type="scientific">Rodentolepis nana</name>
    <name type="common">Dwarf tapeworm</name>
    <name type="synonym">Hymenolepis nana</name>
    <dbReference type="NCBI Taxonomy" id="102285"/>
    <lineage>
        <taxon>Eukaryota</taxon>
        <taxon>Metazoa</taxon>
        <taxon>Spiralia</taxon>
        <taxon>Lophotrochozoa</taxon>
        <taxon>Platyhelminthes</taxon>
        <taxon>Cestoda</taxon>
        <taxon>Eucestoda</taxon>
        <taxon>Cyclophyllidea</taxon>
        <taxon>Hymenolepididae</taxon>
        <taxon>Rodentolepis</taxon>
    </lineage>
</organism>
<gene>
    <name evidence="1" type="ORF">HNAJ_LOCUS13421</name>
</gene>
<accession>A0A0R3TZZ8</accession>
<protein>
    <submittedName>
        <fullName evidence="3">SYCP2_SLD domain-containing protein</fullName>
    </submittedName>
</protein>
<keyword evidence="2" id="KW-1185">Reference proteome</keyword>
<dbReference type="OrthoDB" id="10256849at2759"/>
<dbReference type="PANTHER" id="PTHR15607:SF12">
    <property type="entry name" value="SYNAPTONEMAL COMPLEX PROTEIN 2"/>
    <property type="match status" value="1"/>
</dbReference>
<name>A0A0R3TZZ8_RODNA</name>
<dbReference type="InterPro" id="IPR024835">
    <property type="entry name" value="SYCP2-like"/>
</dbReference>
<evidence type="ECO:0000313" key="3">
    <source>
        <dbReference type="WBParaSite" id="HNAJ_0001344701-mRNA-1"/>
    </source>
</evidence>
<dbReference type="Proteomes" id="UP000278807">
    <property type="component" value="Unassembled WGS sequence"/>
</dbReference>
<dbReference type="AlphaFoldDB" id="A0A0R3TZZ8"/>
<dbReference type="PANTHER" id="PTHR15607">
    <property type="entry name" value="SYNAPTONEMAL COMPLEX PROTEIN-RELATED"/>
    <property type="match status" value="1"/>
</dbReference>
<reference evidence="3" key="1">
    <citation type="submission" date="2017-02" db="UniProtKB">
        <authorList>
            <consortium name="WormBaseParasite"/>
        </authorList>
    </citation>
    <scope>IDENTIFICATION</scope>
</reference>
<dbReference type="GO" id="GO:0007140">
    <property type="term" value="P:male meiotic nuclear division"/>
    <property type="evidence" value="ECO:0007669"/>
    <property type="project" value="TreeGrafter"/>
</dbReference>
<reference evidence="1 2" key="2">
    <citation type="submission" date="2018-11" db="EMBL/GenBank/DDBJ databases">
        <authorList>
            <consortium name="Pathogen Informatics"/>
        </authorList>
    </citation>
    <scope>NUCLEOTIDE SEQUENCE [LARGE SCALE GENOMIC DNA]</scope>
</reference>
<dbReference type="GO" id="GO:0000779">
    <property type="term" value="C:condensed chromosome, centromeric region"/>
    <property type="evidence" value="ECO:0007669"/>
    <property type="project" value="TreeGrafter"/>
</dbReference>
<dbReference type="WBParaSite" id="HNAJ_0001344701-mRNA-1">
    <property type="protein sequence ID" value="HNAJ_0001344701-mRNA-1"/>
    <property type="gene ID" value="HNAJ_0001344701"/>
</dbReference>
<dbReference type="EMBL" id="UZAE01015403">
    <property type="protein sequence ID" value="VDO15876.1"/>
    <property type="molecule type" value="Genomic_DNA"/>
</dbReference>